<organism evidence="1 2">
    <name type="scientific">Actinocatenispora thailandica</name>
    <dbReference type="NCBI Taxonomy" id="227318"/>
    <lineage>
        <taxon>Bacteria</taxon>
        <taxon>Bacillati</taxon>
        <taxon>Actinomycetota</taxon>
        <taxon>Actinomycetes</taxon>
        <taxon>Micromonosporales</taxon>
        <taxon>Micromonosporaceae</taxon>
        <taxon>Actinocatenispora</taxon>
    </lineage>
</organism>
<dbReference type="RefSeq" id="WP_203963272.1">
    <property type="nucleotide sequence ID" value="NZ_AP023355.1"/>
</dbReference>
<sequence>MIDYTYYLSSLDSVRFEPVRECVFERMLVFDTGKEAVEARLSPTVIGQDFGHGSDLAKVILSARHEGVSIYSIEKFPCFVFIAIPRAGSHAPQSPIRADELQVIGWGELYRTKEDAKRHSFD</sequence>
<evidence type="ECO:0000313" key="2">
    <source>
        <dbReference type="Proteomes" id="UP000611640"/>
    </source>
</evidence>
<proteinExistence type="predicted"/>
<protein>
    <submittedName>
        <fullName evidence="1">Uncharacterized protein</fullName>
    </submittedName>
</protein>
<evidence type="ECO:0000313" key="1">
    <source>
        <dbReference type="EMBL" id="BCJ37005.1"/>
    </source>
</evidence>
<dbReference type="EMBL" id="AP023355">
    <property type="protein sequence ID" value="BCJ37005.1"/>
    <property type="molecule type" value="Genomic_DNA"/>
</dbReference>
<accession>A0A7R7DSC5</accession>
<gene>
    <name evidence="1" type="ORF">Athai_45080</name>
</gene>
<reference evidence="1 2" key="1">
    <citation type="submission" date="2020-08" db="EMBL/GenBank/DDBJ databases">
        <title>Whole genome shotgun sequence of Actinocatenispora thailandica NBRC 105041.</title>
        <authorList>
            <person name="Komaki H."/>
            <person name="Tamura T."/>
        </authorList>
    </citation>
    <scope>NUCLEOTIDE SEQUENCE [LARGE SCALE GENOMIC DNA]</scope>
    <source>
        <strain evidence="1 2">NBRC 105041</strain>
    </source>
</reference>
<dbReference type="Proteomes" id="UP000611640">
    <property type="component" value="Chromosome"/>
</dbReference>
<dbReference type="AlphaFoldDB" id="A0A7R7DSC5"/>
<name>A0A7R7DSC5_9ACTN</name>
<dbReference type="KEGG" id="atl:Athai_45080"/>
<keyword evidence="2" id="KW-1185">Reference proteome</keyword>